<keyword evidence="3" id="KW-1003">Cell membrane</keyword>
<evidence type="ECO:0000313" key="6">
    <source>
        <dbReference type="Proteomes" id="UP000828251"/>
    </source>
</evidence>
<reference evidence="5 6" key="1">
    <citation type="journal article" date="2021" name="Plant Biotechnol. J.">
        <title>Multi-omics assisted identification of the key and species-specific regulatory components of drought-tolerant mechanisms in Gossypium stocksii.</title>
        <authorList>
            <person name="Yu D."/>
            <person name="Ke L."/>
            <person name="Zhang D."/>
            <person name="Wu Y."/>
            <person name="Sun Y."/>
            <person name="Mei J."/>
            <person name="Sun J."/>
            <person name="Sun Y."/>
        </authorList>
    </citation>
    <scope>NUCLEOTIDE SEQUENCE [LARGE SCALE GENOMIC DNA]</scope>
    <source>
        <strain evidence="6">cv. E1</strain>
        <tissue evidence="5">Leaf</tissue>
    </source>
</reference>
<dbReference type="GO" id="GO:0022857">
    <property type="term" value="F:transmembrane transporter activity"/>
    <property type="evidence" value="ECO:0007669"/>
    <property type="project" value="InterPro"/>
</dbReference>
<organism evidence="5 6">
    <name type="scientific">Gossypium stocksii</name>
    <dbReference type="NCBI Taxonomy" id="47602"/>
    <lineage>
        <taxon>Eukaryota</taxon>
        <taxon>Viridiplantae</taxon>
        <taxon>Streptophyta</taxon>
        <taxon>Embryophyta</taxon>
        <taxon>Tracheophyta</taxon>
        <taxon>Spermatophyta</taxon>
        <taxon>Magnoliopsida</taxon>
        <taxon>eudicotyledons</taxon>
        <taxon>Gunneridae</taxon>
        <taxon>Pentapetalae</taxon>
        <taxon>rosids</taxon>
        <taxon>malvids</taxon>
        <taxon>Malvales</taxon>
        <taxon>Malvaceae</taxon>
        <taxon>Malvoideae</taxon>
        <taxon>Gossypium</taxon>
    </lineage>
</organism>
<evidence type="ECO:0000256" key="3">
    <source>
        <dbReference type="ARBA" id="ARBA00022475"/>
    </source>
</evidence>
<name>A0A9D3ZWQ8_9ROSI</name>
<dbReference type="EMBL" id="JAIQCV010000009">
    <property type="protein sequence ID" value="KAH1067930.1"/>
    <property type="molecule type" value="Genomic_DNA"/>
</dbReference>
<dbReference type="GO" id="GO:0005886">
    <property type="term" value="C:plasma membrane"/>
    <property type="evidence" value="ECO:0007669"/>
    <property type="project" value="UniProtKB-SubCell"/>
</dbReference>
<keyword evidence="4" id="KW-0472">Membrane</keyword>
<dbReference type="PANTHER" id="PTHR45826">
    <property type="entry name" value="POLYAMINE TRANSPORTER PUT1"/>
    <property type="match status" value="1"/>
</dbReference>
<sequence length="159" mass="17575">MAASLYMASERGCFLVASGPYKKEPVAQAAGPLLALLGFLLFPFIWSVPEALIMAELSIAFPGNGGFVIWAECAFVLLGVISPSPFIIMSFIAIPKIQPHRWLSLGQKCVKRDWNLFFNTLFWNLNFWDNISTLAGEVDKPQKTFSRALLVAVVFTCLA</sequence>
<dbReference type="AlphaFoldDB" id="A0A9D3ZWQ8"/>
<dbReference type="InterPro" id="IPR044566">
    <property type="entry name" value="RMV1-like"/>
</dbReference>
<keyword evidence="4" id="KW-1133">Transmembrane helix</keyword>
<keyword evidence="4" id="KW-0812">Transmembrane</keyword>
<dbReference type="PANTHER" id="PTHR45826:SF8">
    <property type="entry name" value="CATIONIC AMINO ACID TRANSPORTER"/>
    <property type="match status" value="1"/>
</dbReference>
<dbReference type="OrthoDB" id="1738634at2759"/>
<evidence type="ECO:0000256" key="1">
    <source>
        <dbReference type="ARBA" id="ARBA00004651"/>
    </source>
</evidence>
<protein>
    <recommendedName>
        <fullName evidence="7">Amino acid permease/ SLC12A domain-containing protein</fullName>
    </recommendedName>
</protein>
<comment type="subcellular location">
    <subcellularLocation>
        <location evidence="1">Cell membrane</location>
        <topology evidence="1">Multi-pass membrane protein</topology>
    </subcellularLocation>
</comment>
<feature type="transmembrane region" description="Helical" evidence="4">
    <location>
        <begin position="29"/>
        <end position="48"/>
    </location>
</feature>
<evidence type="ECO:0000256" key="2">
    <source>
        <dbReference type="ARBA" id="ARBA00022448"/>
    </source>
</evidence>
<proteinExistence type="predicted"/>
<feature type="transmembrane region" description="Helical" evidence="4">
    <location>
        <begin position="68"/>
        <end position="94"/>
    </location>
</feature>
<dbReference type="Gene3D" id="1.20.1740.10">
    <property type="entry name" value="Amino acid/polyamine transporter I"/>
    <property type="match status" value="1"/>
</dbReference>
<comment type="caution">
    <text evidence="5">The sequence shown here is derived from an EMBL/GenBank/DDBJ whole genome shotgun (WGS) entry which is preliminary data.</text>
</comment>
<accession>A0A9D3ZWQ8</accession>
<keyword evidence="6" id="KW-1185">Reference proteome</keyword>
<keyword evidence="2" id="KW-0813">Transport</keyword>
<evidence type="ECO:0000256" key="4">
    <source>
        <dbReference type="SAM" id="Phobius"/>
    </source>
</evidence>
<evidence type="ECO:0000313" key="5">
    <source>
        <dbReference type="EMBL" id="KAH1067930.1"/>
    </source>
</evidence>
<dbReference type="Proteomes" id="UP000828251">
    <property type="component" value="Unassembled WGS sequence"/>
</dbReference>
<gene>
    <name evidence="5" type="ORF">J1N35_032917</name>
</gene>
<evidence type="ECO:0008006" key="7">
    <source>
        <dbReference type="Google" id="ProtNLM"/>
    </source>
</evidence>